<name>A0ABD5X0N8_9EURY</name>
<organism evidence="1 2">
    <name type="scientific">Halobaculum marinum</name>
    <dbReference type="NCBI Taxonomy" id="3031996"/>
    <lineage>
        <taxon>Archaea</taxon>
        <taxon>Methanobacteriati</taxon>
        <taxon>Methanobacteriota</taxon>
        <taxon>Stenosarchaea group</taxon>
        <taxon>Halobacteria</taxon>
        <taxon>Halobacteriales</taxon>
        <taxon>Haloferacaceae</taxon>
        <taxon>Halobaculum</taxon>
    </lineage>
</organism>
<proteinExistence type="predicted"/>
<evidence type="ECO:0000313" key="2">
    <source>
        <dbReference type="Proteomes" id="UP001596388"/>
    </source>
</evidence>
<accession>A0ABD5X0N8</accession>
<dbReference type="GeneID" id="79269378"/>
<comment type="caution">
    <text evidence="1">The sequence shown here is derived from an EMBL/GenBank/DDBJ whole genome shotgun (WGS) entry which is preliminary data.</text>
</comment>
<dbReference type="Gene3D" id="2.20.28.30">
    <property type="entry name" value="RNA polymerase ii, chain L"/>
    <property type="match status" value="1"/>
</dbReference>
<gene>
    <name evidence="1" type="ORF">ACFQKD_05375</name>
</gene>
<dbReference type="AlphaFoldDB" id="A0ABD5X0N8"/>
<evidence type="ECO:0000313" key="1">
    <source>
        <dbReference type="EMBL" id="MFC7096731.1"/>
    </source>
</evidence>
<evidence type="ECO:0008006" key="3">
    <source>
        <dbReference type="Google" id="ProtNLM"/>
    </source>
</evidence>
<sequence length="56" mass="5873">MTASGDTYTCGECGAEFPESDATRTETMGGLDADTWQTLCCPTCGARVKTVFVGDD</sequence>
<keyword evidence="2" id="KW-1185">Reference proteome</keyword>
<protein>
    <recommendedName>
        <fullName evidence="3">Small CPxCG-related zinc finger protein</fullName>
    </recommendedName>
</protein>
<dbReference type="RefSeq" id="WP_276238807.1">
    <property type="nucleotide sequence ID" value="NZ_CP119989.1"/>
</dbReference>
<dbReference type="Proteomes" id="UP001596388">
    <property type="component" value="Unassembled WGS sequence"/>
</dbReference>
<reference evidence="1 2" key="1">
    <citation type="journal article" date="2019" name="Int. J. Syst. Evol. Microbiol.">
        <title>The Global Catalogue of Microorganisms (GCM) 10K type strain sequencing project: providing services to taxonomists for standard genome sequencing and annotation.</title>
        <authorList>
            <consortium name="The Broad Institute Genomics Platform"/>
            <consortium name="The Broad Institute Genome Sequencing Center for Infectious Disease"/>
            <person name="Wu L."/>
            <person name="Ma J."/>
        </authorList>
    </citation>
    <scope>NUCLEOTIDE SEQUENCE [LARGE SCALE GENOMIC DNA]</scope>
    <source>
        <strain evidence="1 2">DT55</strain>
    </source>
</reference>
<dbReference type="EMBL" id="JBHTAG010000002">
    <property type="protein sequence ID" value="MFC7096731.1"/>
    <property type="molecule type" value="Genomic_DNA"/>
</dbReference>